<feature type="domain" description="Globin" evidence="2">
    <location>
        <begin position="9"/>
        <end position="73"/>
    </location>
</feature>
<dbReference type="InterPro" id="IPR053341">
    <property type="entry name" value="Oxidative_stress_globin-like"/>
</dbReference>
<dbReference type="Proteomes" id="UP000046393">
    <property type="component" value="Unplaced"/>
</dbReference>
<dbReference type="GO" id="GO:0020037">
    <property type="term" value="F:heme binding"/>
    <property type="evidence" value="ECO:0007669"/>
    <property type="project" value="InterPro"/>
</dbReference>
<dbReference type="AlphaFoldDB" id="A0A0N5AVJ1"/>
<keyword evidence="1" id="KW-0349">Heme</keyword>
<dbReference type="Gene3D" id="1.10.490.10">
    <property type="entry name" value="Globins"/>
    <property type="match status" value="1"/>
</dbReference>
<dbReference type="STRING" id="451379.A0A0N5AVJ1"/>
<keyword evidence="1" id="KW-0561">Oxygen transport</keyword>
<dbReference type="Pfam" id="PF00042">
    <property type="entry name" value="Globin"/>
    <property type="match status" value="1"/>
</dbReference>
<dbReference type="WBParaSite" id="SMUV_0000891201-mRNA-1">
    <property type="protein sequence ID" value="SMUV_0000891201-mRNA-1"/>
    <property type="gene ID" value="SMUV_0000891201"/>
</dbReference>
<dbReference type="GO" id="GO:0019825">
    <property type="term" value="F:oxygen binding"/>
    <property type="evidence" value="ECO:0007669"/>
    <property type="project" value="InterPro"/>
</dbReference>
<evidence type="ECO:0000256" key="1">
    <source>
        <dbReference type="RuleBase" id="RU000356"/>
    </source>
</evidence>
<dbReference type="PANTHER" id="PTHR47768">
    <property type="entry name" value="GLOBIN RELATED-RELATED"/>
    <property type="match status" value="1"/>
</dbReference>
<keyword evidence="3" id="KW-1185">Reference proteome</keyword>
<comment type="similarity">
    <text evidence="1">Belongs to the globin family.</text>
</comment>
<sequence>MTDSVVANREPEFRFQAMRFFQVIETGINYLGHLDDFNQILDNLGRRHGKLKQSFGFQPYFWSVFLECSVYQIRLALERSKALRWSSAEVDKAVILWRHLMQGICKRIEAGFLADASKRLQVQVDNDVISPGPEKSADHESRVPLALPVPDVSALLMID</sequence>
<organism evidence="3 4">
    <name type="scientific">Syphacia muris</name>
    <dbReference type="NCBI Taxonomy" id="451379"/>
    <lineage>
        <taxon>Eukaryota</taxon>
        <taxon>Metazoa</taxon>
        <taxon>Ecdysozoa</taxon>
        <taxon>Nematoda</taxon>
        <taxon>Chromadorea</taxon>
        <taxon>Rhabditida</taxon>
        <taxon>Spirurina</taxon>
        <taxon>Oxyuridomorpha</taxon>
        <taxon>Oxyuroidea</taxon>
        <taxon>Oxyuridae</taxon>
        <taxon>Syphacia</taxon>
    </lineage>
</organism>
<dbReference type="SUPFAM" id="SSF46458">
    <property type="entry name" value="Globin-like"/>
    <property type="match status" value="1"/>
</dbReference>
<keyword evidence="1" id="KW-0408">Iron</keyword>
<protein>
    <submittedName>
        <fullName evidence="4">GLOBIN domain-containing protein</fullName>
    </submittedName>
</protein>
<dbReference type="CDD" id="cd01040">
    <property type="entry name" value="Mb-like"/>
    <property type="match status" value="1"/>
</dbReference>
<dbReference type="InterPro" id="IPR012292">
    <property type="entry name" value="Globin/Proto"/>
</dbReference>
<reference evidence="4" key="1">
    <citation type="submission" date="2017-02" db="UniProtKB">
        <authorList>
            <consortium name="WormBaseParasite"/>
        </authorList>
    </citation>
    <scope>IDENTIFICATION</scope>
</reference>
<dbReference type="InterPro" id="IPR009050">
    <property type="entry name" value="Globin-like_sf"/>
</dbReference>
<dbReference type="GO" id="GO:0005344">
    <property type="term" value="F:oxygen carrier activity"/>
    <property type="evidence" value="ECO:0007669"/>
    <property type="project" value="UniProtKB-KW"/>
</dbReference>
<dbReference type="InterPro" id="IPR044399">
    <property type="entry name" value="Mb-like_M"/>
</dbReference>
<name>A0A0N5AVJ1_9BILA</name>
<dbReference type="InterPro" id="IPR000971">
    <property type="entry name" value="Globin"/>
</dbReference>
<keyword evidence="1" id="KW-0479">Metal-binding</keyword>
<evidence type="ECO:0000313" key="4">
    <source>
        <dbReference type="WBParaSite" id="SMUV_0000891201-mRNA-1"/>
    </source>
</evidence>
<evidence type="ECO:0000313" key="3">
    <source>
        <dbReference type="Proteomes" id="UP000046393"/>
    </source>
</evidence>
<keyword evidence="1" id="KW-0813">Transport</keyword>
<evidence type="ECO:0000259" key="2">
    <source>
        <dbReference type="Pfam" id="PF00042"/>
    </source>
</evidence>
<dbReference type="PANTHER" id="PTHR47768:SF2">
    <property type="entry name" value="GLOBIN-RELATED"/>
    <property type="match status" value="1"/>
</dbReference>
<proteinExistence type="inferred from homology"/>
<accession>A0A0N5AVJ1</accession>